<feature type="transmembrane region" description="Helical" evidence="1">
    <location>
        <begin position="277"/>
        <end position="301"/>
    </location>
</feature>
<dbReference type="RefSeq" id="WP_145303770.1">
    <property type="nucleotide sequence ID" value="NZ_CP036319.1"/>
</dbReference>
<evidence type="ECO:0000313" key="2">
    <source>
        <dbReference type="EMBL" id="TWT71289.1"/>
    </source>
</evidence>
<keyword evidence="1" id="KW-0812">Transmembrane</keyword>
<dbReference type="Proteomes" id="UP000317238">
    <property type="component" value="Unassembled WGS sequence"/>
</dbReference>
<keyword evidence="1" id="KW-0472">Membrane</keyword>
<gene>
    <name evidence="2" type="ORF">Pan14r_35990</name>
</gene>
<dbReference type="EMBL" id="SJPL01000001">
    <property type="protein sequence ID" value="TWT71289.1"/>
    <property type="molecule type" value="Genomic_DNA"/>
</dbReference>
<reference evidence="2 3" key="1">
    <citation type="submission" date="2019-02" db="EMBL/GenBank/DDBJ databases">
        <title>Deep-cultivation of Planctomycetes and their phenomic and genomic characterization uncovers novel biology.</title>
        <authorList>
            <person name="Wiegand S."/>
            <person name="Jogler M."/>
            <person name="Boedeker C."/>
            <person name="Pinto D."/>
            <person name="Vollmers J."/>
            <person name="Rivas-Marin E."/>
            <person name="Kohn T."/>
            <person name="Peeters S.H."/>
            <person name="Heuer A."/>
            <person name="Rast P."/>
            <person name="Oberbeckmann S."/>
            <person name="Bunk B."/>
            <person name="Jeske O."/>
            <person name="Meyerdierks A."/>
            <person name="Storesund J.E."/>
            <person name="Kallscheuer N."/>
            <person name="Luecker S."/>
            <person name="Lage O.M."/>
            <person name="Pohl T."/>
            <person name="Merkel B.J."/>
            <person name="Hornburger P."/>
            <person name="Mueller R.-W."/>
            <person name="Bruemmer F."/>
            <person name="Labrenz M."/>
            <person name="Spormann A.M."/>
            <person name="Op Den Camp H."/>
            <person name="Overmann J."/>
            <person name="Amann R."/>
            <person name="Jetten M.S.M."/>
            <person name="Mascher T."/>
            <person name="Medema M.H."/>
            <person name="Devos D.P."/>
            <person name="Kaster A.-K."/>
            <person name="Ovreas L."/>
            <person name="Rohde M."/>
            <person name="Galperin M.Y."/>
            <person name="Jogler C."/>
        </authorList>
    </citation>
    <scope>NUCLEOTIDE SEQUENCE [LARGE SCALE GENOMIC DNA]</scope>
    <source>
        <strain evidence="2 3">Pan14r</strain>
    </source>
</reference>
<evidence type="ECO:0000313" key="3">
    <source>
        <dbReference type="Proteomes" id="UP000317238"/>
    </source>
</evidence>
<feature type="transmembrane region" description="Helical" evidence="1">
    <location>
        <begin position="21"/>
        <end position="42"/>
    </location>
</feature>
<organism evidence="2 3">
    <name type="scientific">Crateriforma conspicua</name>
    <dbReference type="NCBI Taxonomy" id="2527996"/>
    <lineage>
        <taxon>Bacteria</taxon>
        <taxon>Pseudomonadati</taxon>
        <taxon>Planctomycetota</taxon>
        <taxon>Planctomycetia</taxon>
        <taxon>Planctomycetales</taxon>
        <taxon>Planctomycetaceae</taxon>
        <taxon>Crateriforma</taxon>
    </lineage>
</organism>
<sequence length="312" mass="34939">MLKVLYAPLRLATGWGISPRILGWIGVLMLVLLRLTIGWHFYSEGVEKVRSGSWTAEPFFANARGPLAPMYRDMVWDSEGVYRLDRDRVMLEWARFRERIIRHYGLDEAQQALAQANYIKAVEQYDYVIALNQTDIEEFELGRDRIAALDRDPTRGGVDSLGGQRETIRRERQKLIAPVLSQIDAIAENYELAQNRVANEEQQERHAALAMAPPPTSLMDTSRIDLILPYFDVVIGLMLMLGLLTPLAALAAAGFLGSVFLSQFPPSTGPSSTMYQLIESMACLVLAATGSGRFAGLDYFFHLITRKTAGPK</sequence>
<name>A0A5C5Y8I6_9PLAN</name>
<proteinExistence type="predicted"/>
<feature type="transmembrane region" description="Helical" evidence="1">
    <location>
        <begin position="233"/>
        <end position="257"/>
    </location>
</feature>
<dbReference type="AlphaFoldDB" id="A0A5C5Y8I6"/>
<comment type="caution">
    <text evidence="2">The sequence shown here is derived from an EMBL/GenBank/DDBJ whole genome shotgun (WGS) entry which is preliminary data.</text>
</comment>
<dbReference type="OrthoDB" id="262907at2"/>
<protein>
    <submittedName>
        <fullName evidence="2">DoxX</fullName>
    </submittedName>
</protein>
<keyword evidence="1" id="KW-1133">Transmembrane helix</keyword>
<evidence type="ECO:0000256" key="1">
    <source>
        <dbReference type="SAM" id="Phobius"/>
    </source>
</evidence>
<accession>A0A5C5Y8I6</accession>
<keyword evidence="3" id="KW-1185">Reference proteome</keyword>